<protein>
    <recommendedName>
        <fullName evidence="7">Kinesin-like protein</fullName>
    </recommendedName>
</protein>
<feature type="coiled-coil region" evidence="8">
    <location>
        <begin position="661"/>
        <end position="709"/>
    </location>
</feature>
<evidence type="ECO:0000256" key="5">
    <source>
        <dbReference type="ARBA" id="ARBA00023175"/>
    </source>
</evidence>
<dbReference type="InterPro" id="IPR019821">
    <property type="entry name" value="Kinesin_motor_CS"/>
</dbReference>
<evidence type="ECO:0000313" key="11">
    <source>
        <dbReference type="Proteomes" id="UP000688137"/>
    </source>
</evidence>
<evidence type="ECO:0000256" key="2">
    <source>
        <dbReference type="ARBA" id="ARBA00022741"/>
    </source>
</evidence>
<dbReference type="Pfam" id="PF00225">
    <property type="entry name" value="Kinesin"/>
    <property type="match status" value="1"/>
</dbReference>
<dbReference type="Proteomes" id="UP000688137">
    <property type="component" value="Unassembled WGS sequence"/>
</dbReference>
<proteinExistence type="inferred from homology"/>
<feature type="domain" description="Kinesin motor" evidence="9">
    <location>
        <begin position="3"/>
        <end position="322"/>
    </location>
</feature>
<gene>
    <name evidence="10" type="ORF">PPRIM_AZ9-3.1.T0640145</name>
</gene>
<dbReference type="GO" id="GO:0003777">
    <property type="term" value="F:microtubule motor activity"/>
    <property type="evidence" value="ECO:0007669"/>
    <property type="project" value="InterPro"/>
</dbReference>
<evidence type="ECO:0000256" key="7">
    <source>
        <dbReference type="RuleBase" id="RU000394"/>
    </source>
</evidence>
<evidence type="ECO:0000256" key="1">
    <source>
        <dbReference type="ARBA" id="ARBA00022701"/>
    </source>
</evidence>
<keyword evidence="5 6" id="KW-0505">Motor protein</keyword>
<dbReference type="GO" id="GO:0005524">
    <property type="term" value="F:ATP binding"/>
    <property type="evidence" value="ECO:0007669"/>
    <property type="project" value="UniProtKB-UniRule"/>
</dbReference>
<evidence type="ECO:0000256" key="6">
    <source>
        <dbReference type="PROSITE-ProRule" id="PRU00283"/>
    </source>
</evidence>
<accession>A0A8S1MK87</accession>
<dbReference type="CDD" id="cd00106">
    <property type="entry name" value="KISc"/>
    <property type="match status" value="1"/>
</dbReference>
<reference evidence="10" key="1">
    <citation type="submission" date="2021-01" db="EMBL/GenBank/DDBJ databases">
        <authorList>
            <consortium name="Genoscope - CEA"/>
            <person name="William W."/>
        </authorList>
    </citation>
    <scope>NUCLEOTIDE SEQUENCE</scope>
</reference>
<dbReference type="PANTHER" id="PTHR37739:SF8">
    <property type="entry name" value="KINESIN-LIKE PROTEIN KIN-12D"/>
    <property type="match status" value="1"/>
</dbReference>
<comment type="caution">
    <text evidence="10">The sequence shown here is derived from an EMBL/GenBank/DDBJ whole genome shotgun (WGS) entry which is preliminary data.</text>
</comment>
<dbReference type="PROSITE" id="PS50067">
    <property type="entry name" value="KINESIN_MOTOR_2"/>
    <property type="match status" value="1"/>
</dbReference>
<evidence type="ECO:0000259" key="9">
    <source>
        <dbReference type="PROSITE" id="PS50067"/>
    </source>
</evidence>
<feature type="coiled-coil region" evidence="8">
    <location>
        <begin position="437"/>
        <end position="587"/>
    </location>
</feature>
<keyword evidence="4 8" id="KW-0175">Coiled coil</keyword>
<dbReference type="FunFam" id="3.40.850.10:FF:000215">
    <property type="entry name" value="Kinesin-like protein"/>
    <property type="match status" value="1"/>
</dbReference>
<dbReference type="EMBL" id="CAJJDM010000066">
    <property type="protein sequence ID" value="CAD8080748.1"/>
    <property type="molecule type" value="Genomic_DNA"/>
</dbReference>
<evidence type="ECO:0000313" key="10">
    <source>
        <dbReference type="EMBL" id="CAD8080748.1"/>
    </source>
</evidence>
<evidence type="ECO:0000256" key="8">
    <source>
        <dbReference type="SAM" id="Coils"/>
    </source>
</evidence>
<dbReference type="InterPro" id="IPR001752">
    <property type="entry name" value="Kinesin_motor_dom"/>
</dbReference>
<evidence type="ECO:0000256" key="3">
    <source>
        <dbReference type="ARBA" id="ARBA00022840"/>
    </source>
</evidence>
<dbReference type="AlphaFoldDB" id="A0A8S1MK87"/>
<feature type="coiled-coil region" evidence="8">
    <location>
        <begin position="779"/>
        <end position="898"/>
    </location>
</feature>
<dbReference type="SMART" id="SM00129">
    <property type="entry name" value="KISc"/>
    <property type="match status" value="1"/>
</dbReference>
<evidence type="ECO:0000256" key="4">
    <source>
        <dbReference type="ARBA" id="ARBA00023054"/>
    </source>
</evidence>
<dbReference type="PANTHER" id="PTHR37739">
    <property type="entry name" value="KINESIN-LIKE PROTEIN KIN-12D"/>
    <property type="match status" value="1"/>
</dbReference>
<keyword evidence="3 6" id="KW-0067">ATP-binding</keyword>
<keyword evidence="11" id="KW-1185">Reference proteome</keyword>
<keyword evidence="1 7" id="KW-0493">Microtubule</keyword>
<dbReference type="PROSITE" id="PS00411">
    <property type="entry name" value="KINESIN_MOTOR_1"/>
    <property type="match status" value="1"/>
</dbReference>
<keyword evidence="2 6" id="KW-0547">Nucleotide-binding</keyword>
<comment type="similarity">
    <text evidence="6 7">Belongs to the TRAFAC class myosin-kinesin ATPase superfamily. Kinesin family.</text>
</comment>
<dbReference type="GO" id="GO:0007018">
    <property type="term" value="P:microtubule-based movement"/>
    <property type="evidence" value="ECO:0007669"/>
    <property type="project" value="InterPro"/>
</dbReference>
<feature type="binding site" evidence="6">
    <location>
        <begin position="80"/>
        <end position="87"/>
    </location>
    <ligand>
        <name>ATP</name>
        <dbReference type="ChEBI" id="CHEBI:30616"/>
    </ligand>
</feature>
<dbReference type="GO" id="GO:0008017">
    <property type="term" value="F:microtubule binding"/>
    <property type="evidence" value="ECO:0007669"/>
    <property type="project" value="InterPro"/>
</dbReference>
<dbReference type="OMA" id="IQELTCY"/>
<feature type="coiled-coil region" evidence="8">
    <location>
        <begin position="329"/>
        <end position="356"/>
    </location>
</feature>
<dbReference type="InterPro" id="IPR044986">
    <property type="entry name" value="KIF15/KIN-12"/>
</dbReference>
<name>A0A8S1MK87_PARPR</name>
<organism evidence="10 11">
    <name type="scientific">Paramecium primaurelia</name>
    <dbReference type="NCBI Taxonomy" id="5886"/>
    <lineage>
        <taxon>Eukaryota</taxon>
        <taxon>Sar</taxon>
        <taxon>Alveolata</taxon>
        <taxon>Ciliophora</taxon>
        <taxon>Intramacronucleata</taxon>
        <taxon>Oligohymenophorea</taxon>
        <taxon>Peniculida</taxon>
        <taxon>Parameciidae</taxon>
        <taxon>Paramecium</taxon>
    </lineage>
</organism>
<sequence>MENIRVLVRVRPQNYRETHLGANVCVSTTANTITLDNKKEYTYDHVLGADSTQEQVFDKIGNSTLQSFLDGLNCCIFAYGQTGAGKTYTMQGKGYDDITNDSVHLGLQPRLIQQLFNELPKENNWIIKCTYLEIYNEQLIDLLNDAKPLPLTIREDSKRVYVENLTEIAAASFGDVLSLMQRGLANRHVSATQMNLESSRSHSIFTLQLEQRNKGMYTRKSKMNFVDLAGSERQKLTAATGDRLKEASNINKSLTVLGLVINSLAENPKKFIPYRDSKLTFLLRESLGGNSKTVMIATISAASSSFQETLGTLKFASRAKNIKNQAIVNEEIGDNLESLKAEIKRLKNELQSSIYQSEIIPKKQKEVELISQITSLNYQLNESNQYQDHLTQELKQMKEYYESRITEMEDYSTKNQNCSQFGIQGKDLQLEQSLEIQKDLKYKNELLNQRILELQQEDAILKHRRNEQQLIITQLEQNLQLLQNDKEMLINQLKQKSTLIQQYENQLEIFQENKAQQLQELENKISELNDQLQINKDQMDTDAQTIEFQCEEIQRLQNEIELNKTLLERLQQDCLNLQRQMIEKESLIKDQLKELLKFKRRSELKSKKVLKSLKVLKKEKENFTQLEQKQMEFLSQLNTTMELDENQLTYELIQSALQTKLQNVKTQYDKQIQESQLLNEQKVYYQDLFNQTQINLDQIKRQNEVLKIESQKNKVNQEGVQKYEQLKEEFQYQKDKLSKFLDSFDIINQKLIMKENEVLKLRSELKLEQTQRSKSLEEIDKLRTAKIELTNLKTELEQTIQQLQCNNQNETDESKQKKLSDNVLMLQKANQKLNTDLSILQRQYKQLYEEKDIMQKKYEEKLMYQVDINKLRKDINITNQLKQQLDKKEREYQQLFDETKILEDFFKNINVKRFCNYQIQNEGTISEKVKQYFEFLDQCEQEFENKQYKLKTNLQLLHIEQANCNIVKEENRMLKMQLKM</sequence>
<dbReference type="GO" id="GO:0005874">
    <property type="term" value="C:microtubule"/>
    <property type="evidence" value="ECO:0007669"/>
    <property type="project" value="UniProtKB-KW"/>
</dbReference>